<sequence length="222" mass="24288">PGARQVLFEGADSGTPVPGGPEMSYVRSLPMEVAMHPDTLVAYEMNGEELPIEHGYPLRLVVPGWYGMASVKWLSGIKVIDYEFEGFFQSDRYVIENDDGVREQIKEMSTKSLISSPSGGEVLANNPTCVAGMAWSGNAQIENVEFSSDGGQTWEQATLTGPSERYAWQQWHMTWTPPASGHYTLACRATDRLGNVQPIKTRWNAGGYVVNGVRPVCVTVAG</sequence>
<keyword evidence="3" id="KW-0479">Metal-binding</keyword>
<evidence type="ECO:0000256" key="1">
    <source>
        <dbReference type="ARBA" id="ARBA00001924"/>
    </source>
</evidence>
<dbReference type="Gene3D" id="3.90.420.10">
    <property type="entry name" value="Oxidoreductase, molybdopterin-binding domain"/>
    <property type="match status" value="1"/>
</dbReference>
<feature type="non-terminal residue" evidence="8">
    <location>
        <position position="1"/>
    </location>
</feature>
<keyword evidence="4" id="KW-0560">Oxidoreductase</keyword>
<feature type="domain" description="Oxidoreductase molybdopterin-binding" evidence="6">
    <location>
        <begin position="2"/>
        <end position="87"/>
    </location>
</feature>
<dbReference type="PANTHER" id="PTHR19372:SF7">
    <property type="entry name" value="SULFITE OXIDASE, MITOCHONDRIAL"/>
    <property type="match status" value="1"/>
</dbReference>
<evidence type="ECO:0000259" key="6">
    <source>
        <dbReference type="Pfam" id="PF00174"/>
    </source>
</evidence>
<dbReference type="PANTHER" id="PTHR19372">
    <property type="entry name" value="SULFITE REDUCTASE"/>
    <property type="match status" value="1"/>
</dbReference>
<dbReference type="GO" id="GO:0030151">
    <property type="term" value="F:molybdenum ion binding"/>
    <property type="evidence" value="ECO:0007669"/>
    <property type="project" value="InterPro"/>
</dbReference>
<dbReference type="InterPro" id="IPR036374">
    <property type="entry name" value="OxRdtase_Mopterin-bd_sf"/>
</dbReference>
<evidence type="ECO:0000256" key="5">
    <source>
        <dbReference type="SAM" id="MobiDB-lite"/>
    </source>
</evidence>
<evidence type="ECO:0000256" key="2">
    <source>
        <dbReference type="ARBA" id="ARBA00022505"/>
    </source>
</evidence>
<dbReference type="PRINTS" id="PR00407">
    <property type="entry name" value="EUMOPTERIN"/>
</dbReference>
<dbReference type="SUPFAM" id="SSF56524">
    <property type="entry name" value="Oxidoreductase molybdopterin-binding domain"/>
    <property type="match status" value="1"/>
</dbReference>
<dbReference type="Pfam" id="PF03404">
    <property type="entry name" value="Mo-co_dimer"/>
    <property type="match status" value="1"/>
</dbReference>
<dbReference type="EMBL" id="UINC01192654">
    <property type="protein sequence ID" value="SVE07906.1"/>
    <property type="molecule type" value="Genomic_DNA"/>
</dbReference>
<gene>
    <name evidence="8" type="ORF">METZ01_LOCUS460760</name>
</gene>
<keyword evidence="2" id="KW-0500">Molybdenum</keyword>
<feature type="domain" description="Moybdenum cofactor oxidoreductase dimerisation" evidence="7">
    <location>
        <begin position="103"/>
        <end position="211"/>
    </location>
</feature>
<dbReference type="GO" id="GO:0043546">
    <property type="term" value="F:molybdopterin cofactor binding"/>
    <property type="evidence" value="ECO:0007669"/>
    <property type="project" value="TreeGrafter"/>
</dbReference>
<dbReference type="GO" id="GO:0020037">
    <property type="term" value="F:heme binding"/>
    <property type="evidence" value="ECO:0007669"/>
    <property type="project" value="TreeGrafter"/>
</dbReference>
<dbReference type="AlphaFoldDB" id="A0A383AJ09"/>
<protein>
    <recommendedName>
        <fullName evidence="9">Oxidoreductase molybdopterin-binding domain-containing protein</fullName>
    </recommendedName>
</protein>
<dbReference type="Pfam" id="PF00174">
    <property type="entry name" value="Oxidored_molyb"/>
    <property type="match status" value="1"/>
</dbReference>
<dbReference type="SUPFAM" id="SSF81296">
    <property type="entry name" value="E set domains"/>
    <property type="match status" value="1"/>
</dbReference>
<reference evidence="8" key="1">
    <citation type="submission" date="2018-05" db="EMBL/GenBank/DDBJ databases">
        <authorList>
            <person name="Lanie J.A."/>
            <person name="Ng W.-L."/>
            <person name="Kazmierczak K.M."/>
            <person name="Andrzejewski T.M."/>
            <person name="Davidsen T.M."/>
            <person name="Wayne K.J."/>
            <person name="Tettelin H."/>
            <person name="Glass J.I."/>
            <person name="Rusch D."/>
            <person name="Podicherti R."/>
            <person name="Tsui H.-C.T."/>
            <person name="Winkler M.E."/>
        </authorList>
    </citation>
    <scope>NUCLEOTIDE SEQUENCE</scope>
</reference>
<dbReference type="GO" id="GO:0008482">
    <property type="term" value="F:sulfite oxidase activity"/>
    <property type="evidence" value="ECO:0007669"/>
    <property type="project" value="TreeGrafter"/>
</dbReference>
<dbReference type="InterPro" id="IPR000572">
    <property type="entry name" value="OxRdtase_Mopterin-bd_dom"/>
</dbReference>
<name>A0A383AJ09_9ZZZZ</name>
<dbReference type="InterPro" id="IPR005066">
    <property type="entry name" value="MoCF_OxRdtse_dimer"/>
</dbReference>
<dbReference type="InterPro" id="IPR014756">
    <property type="entry name" value="Ig_E-set"/>
</dbReference>
<proteinExistence type="predicted"/>
<evidence type="ECO:0000259" key="7">
    <source>
        <dbReference type="Pfam" id="PF03404"/>
    </source>
</evidence>
<accession>A0A383AJ09</accession>
<feature type="region of interest" description="Disordered" evidence="5">
    <location>
        <begin position="1"/>
        <end position="20"/>
    </location>
</feature>
<evidence type="ECO:0000256" key="4">
    <source>
        <dbReference type="ARBA" id="ARBA00023002"/>
    </source>
</evidence>
<evidence type="ECO:0000313" key="8">
    <source>
        <dbReference type="EMBL" id="SVE07906.1"/>
    </source>
</evidence>
<dbReference type="InterPro" id="IPR008335">
    <property type="entry name" value="Mopterin_OxRdtase_euk"/>
</dbReference>
<dbReference type="Gene3D" id="2.60.40.650">
    <property type="match status" value="1"/>
</dbReference>
<dbReference type="GO" id="GO:0006790">
    <property type="term" value="P:sulfur compound metabolic process"/>
    <property type="evidence" value="ECO:0007669"/>
    <property type="project" value="TreeGrafter"/>
</dbReference>
<evidence type="ECO:0000256" key="3">
    <source>
        <dbReference type="ARBA" id="ARBA00022723"/>
    </source>
</evidence>
<comment type="cofactor">
    <cofactor evidence="1">
        <name>Mo-molybdopterin</name>
        <dbReference type="ChEBI" id="CHEBI:71302"/>
    </cofactor>
</comment>
<organism evidence="8">
    <name type="scientific">marine metagenome</name>
    <dbReference type="NCBI Taxonomy" id="408172"/>
    <lineage>
        <taxon>unclassified sequences</taxon>
        <taxon>metagenomes</taxon>
        <taxon>ecological metagenomes</taxon>
    </lineage>
</organism>
<evidence type="ECO:0008006" key="9">
    <source>
        <dbReference type="Google" id="ProtNLM"/>
    </source>
</evidence>